<dbReference type="GO" id="GO:0016787">
    <property type="term" value="F:hydrolase activity"/>
    <property type="evidence" value="ECO:0007669"/>
    <property type="project" value="UniProtKB-KW"/>
</dbReference>
<dbReference type="OrthoDB" id="30052at2"/>
<evidence type="ECO:0000313" key="5">
    <source>
        <dbReference type="Proteomes" id="UP000286100"/>
    </source>
</evidence>
<dbReference type="Pfam" id="PF08450">
    <property type="entry name" value="SGL"/>
    <property type="match status" value="1"/>
</dbReference>
<evidence type="ECO:0000256" key="1">
    <source>
        <dbReference type="ARBA" id="ARBA00022801"/>
    </source>
</evidence>
<dbReference type="InterPro" id="IPR013658">
    <property type="entry name" value="SGL"/>
</dbReference>
<protein>
    <submittedName>
        <fullName evidence="4">SMP-30/gluconolactonase/LRE family protein</fullName>
    </submittedName>
</protein>
<dbReference type="PANTHER" id="PTHR47572:SF4">
    <property type="entry name" value="LACTONASE DRP35"/>
    <property type="match status" value="1"/>
</dbReference>
<reference evidence="4 5" key="1">
    <citation type="submission" date="2018-09" db="EMBL/GenBank/DDBJ databases">
        <authorList>
            <person name="Zhu H."/>
        </authorList>
    </citation>
    <scope>NUCLEOTIDE SEQUENCE [LARGE SCALE GENOMIC DNA]</scope>
    <source>
        <strain evidence="4 5">K2R01-6</strain>
    </source>
</reference>
<dbReference type="Gene3D" id="2.120.10.30">
    <property type="entry name" value="TolB, C-terminal domain"/>
    <property type="match status" value="1"/>
</dbReference>
<feature type="domain" description="SMP-30/Gluconolactonase/LRE-like region" evidence="3">
    <location>
        <begin position="61"/>
        <end position="327"/>
    </location>
</feature>
<sequence length="341" mass="36754">MSPLIRSRRQLLGGLAACALAGPALAKKPQHVGGIKRMDARLDAIIDPSQPIEILSEGYRWAEGPVWVERGGYLLFSDVPANVAYRWSSGRGVQPFLTPSGLAGAIPPGVREAGSNGLAIDGAGRLVLADSGTRAIATIDLATRRKMILVDRYEGKRFNSPNDLAIARSDAIYFTDPPYGLDNGDESPLRELSFNGLYRLAPDGSLALLDGSHRRPNGVALSPDERTLYLALSEEKRPEVLAYSLDARGFPTGMRRFRDMRSELKMGWPGLPDGIKCDPAGNVFATGPGGLHVCSREGQLLGIVMTGKPIANCAFGEDGRSLFLTSSDMLARIRLKRGRGR</sequence>
<dbReference type="RefSeq" id="WP_119763761.1">
    <property type="nucleotide sequence ID" value="NZ_QYUM01000003.1"/>
</dbReference>
<organism evidence="4 5">
    <name type="scientific">Sphingomonas cavernae</name>
    <dbReference type="NCBI Taxonomy" id="2320861"/>
    <lineage>
        <taxon>Bacteria</taxon>
        <taxon>Pseudomonadati</taxon>
        <taxon>Pseudomonadota</taxon>
        <taxon>Alphaproteobacteria</taxon>
        <taxon>Sphingomonadales</taxon>
        <taxon>Sphingomonadaceae</taxon>
        <taxon>Sphingomonas</taxon>
    </lineage>
</organism>
<name>A0A418WNF5_9SPHN</name>
<feature type="chain" id="PRO_5019152611" evidence="2">
    <location>
        <begin position="27"/>
        <end position="341"/>
    </location>
</feature>
<dbReference type="Proteomes" id="UP000286100">
    <property type="component" value="Unassembled WGS sequence"/>
</dbReference>
<dbReference type="InterPro" id="IPR051262">
    <property type="entry name" value="SMP-30/CGR1_Lactonase"/>
</dbReference>
<proteinExistence type="predicted"/>
<keyword evidence="5" id="KW-1185">Reference proteome</keyword>
<comment type="caution">
    <text evidence="4">The sequence shown here is derived from an EMBL/GenBank/DDBJ whole genome shotgun (WGS) entry which is preliminary data.</text>
</comment>
<dbReference type="PANTHER" id="PTHR47572">
    <property type="entry name" value="LIPOPROTEIN-RELATED"/>
    <property type="match status" value="1"/>
</dbReference>
<gene>
    <name evidence="4" type="ORF">D3876_11640</name>
</gene>
<keyword evidence="2" id="KW-0732">Signal</keyword>
<feature type="signal peptide" evidence="2">
    <location>
        <begin position="1"/>
        <end position="26"/>
    </location>
</feature>
<dbReference type="AlphaFoldDB" id="A0A418WNF5"/>
<dbReference type="SUPFAM" id="SSF63829">
    <property type="entry name" value="Calcium-dependent phosphotriesterase"/>
    <property type="match status" value="1"/>
</dbReference>
<accession>A0A418WNF5</accession>
<dbReference type="InterPro" id="IPR011042">
    <property type="entry name" value="6-blade_b-propeller_TolB-like"/>
</dbReference>
<evidence type="ECO:0000256" key="2">
    <source>
        <dbReference type="SAM" id="SignalP"/>
    </source>
</evidence>
<evidence type="ECO:0000313" key="4">
    <source>
        <dbReference type="EMBL" id="RJF91535.1"/>
    </source>
</evidence>
<dbReference type="EMBL" id="QYUM01000003">
    <property type="protein sequence ID" value="RJF91535.1"/>
    <property type="molecule type" value="Genomic_DNA"/>
</dbReference>
<evidence type="ECO:0000259" key="3">
    <source>
        <dbReference type="Pfam" id="PF08450"/>
    </source>
</evidence>
<keyword evidence="1" id="KW-0378">Hydrolase</keyword>